<comment type="similarity">
    <text evidence="1">Belongs to the NAD(P)-dependent epimerase/dehydratase family.</text>
</comment>
<evidence type="ECO:0000313" key="4">
    <source>
        <dbReference type="Proteomes" id="UP000217083"/>
    </source>
</evidence>
<dbReference type="PANTHER" id="PTHR43000">
    <property type="entry name" value="DTDP-D-GLUCOSE 4,6-DEHYDRATASE-RELATED"/>
    <property type="match status" value="1"/>
</dbReference>
<dbReference type="Pfam" id="PF01370">
    <property type="entry name" value="Epimerase"/>
    <property type="match status" value="1"/>
</dbReference>
<comment type="caution">
    <text evidence="3">The sequence shown here is derived from an EMBL/GenBank/DDBJ whole genome shotgun (WGS) entry which is preliminary data.</text>
</comment>
<dbReference type="InterPro" id="IPR001509">
    <property type="entry name" value="Epimerase_deHydtase"/>
</dbReference>
<evidence type="ECO:0000313" key="3">
    <source>
        <dbReference type="EMBL" id="OZM57478.1"/>
    </source>
</evidence>
<dbReference type="EMBL" id="NPIA01000003">
    <property type="protein sequence ID" value="OZM57478.1"/>
    <property type="molecule type" value="Genomic_DNA"/>
</dbReference>
<evidence type="ECO:0000256" key="1">
    <source>
        <dbReference type="ARBA" id="ARBA00007637"/>
    </source>
</evidence>
<dbReference type="SUPFAM" id="SSF51735">
    <property type="entry name" value="NAD(P)-binding Rossmann-fold domains"/>
    <property type="match status" value="1"/>
</dbReference>
<gene>
    <name evidence="3" type="ORF">CIB95_08470</name>
</gene>
<accession>A0A263BV87</accession>
<dbReference type="RefSeq" id="WP_094924166.1">
    <property type="nucleotide sequence ID" value="NZ_NPIA01000003.1"/>
</dbReference>
<reference evidence="4" key="1">
    <citation type="submission" date="2017-08" db="EMBL/GenBank/DDBJ databases">
        <authorList>
            <person name="Huang Z."/>
        </authorList>
    </citation>
    <scope>NUCLEOTIDE SEQUENCE [LARGE SCALE GENOMIC DNA]</scope>
    <source>
        <strain evidence="4">SA5d-4</strain>
    </source>
</reference>
<name>A0A263BV87_9BACI</name>
<feature type="domain" description="NAD-dependent epimerase/dehydratase" evidence="2">
    <location>
        <begin position="3"/>
        <end position="227"/>
    </location>
</feature>
<dbReference type="AlphaFoldDB" id="A0A263BV87"/>
<proteinExistence type="inferred from homology"/>
<evidence type="ECO:0000259" key="2">
    <source>
        <dbReference type="Pfam" id="PF01370"/>
    </source>
</evidence>
<dbReference type="Gene3D" id="3.40.50.720">
    <property type="entry name" value="NAD(P)-binding Rossmann-like Domain"/>
    <property type="match status" value="1"/>
</dbReference>
<dbReference type="Proteomes" id="UP000217083">
    <property type="component" value="Unassembled WGS sequence"/>
</dbReference>
<dbReference type="InterPro" id="IPR036291">
    <property type="entry name" value="NAD(P)-bd_dom_sf"/>
</dbReference>
<protein>
    <recommendedName>
        <fullName evidence="2">NAD-dependent epimerase/dehydratase domain-containing protein</fullName>
    </recommendedName>
</protein>
<dbReference type="Gene3D" id="3.90.25.10">
    <property type="entry name" value="UDP-galactose 4-epimerase, domain 1"/>
    <property type="match status" value="1"/>
</dbReference>
<reference evidence="3 4" key="2">
    <citation type="submission" date="2017-09" db="EMBL/GenBank/DDBJ databases">
        <title>Bacillus patelloidae sp. nov., isolated from the intestinal tract of a marine limpet.</title>
        <authorList>
            <person name="Liu R."/>
            <person name="Dong C."/>
            <person name="Shao Z."/>
        </authorList>
    </citation>
    <scope>NUCLEOTIDE SEQUENCE [LARGE SCALE GENOMIC DNA]</scope>
    <source>
        <strain evidence="3 4">SA5d-4</strain>
    </source>
</reference>
<sequence length="308" mass="34217">MRVLVTGGAGFIGSYVTKGLLDLGYEVVVLDNFSSGAKKNLPTSNLFKVIDADICDRKKLQDLYSERFDGIIHLAAQVSVPESVKNPMIDSQINITGTLNMLDLAKNTGVQSFVFASTAAVYGNQVSVPILENCQLSPETPYGISKLASEYYIQSICKQLNINYCILRYANVYGPKQSDKGEGGVIKIFSEQLLNNRKSTIYGNGLQTRDFIFVEDVANATIKALNGKNIILNVSTNKEVTINDIYDFIKKECQSSLDPIYTNEREGDIFRSCLSNDLIKKELSWAPSFEMEQGVKRTIQELTVQKNE</sequence>
<organism evidence="3 4">
    <name type="scientific">Lottiidibacillus patelloidae</name>
    <dbReference type="NCBI Taxonomy" id="2670334"/>
    <lineage>
        <taxon>Bacteria</taxon>
        <taxon>Bacillati</taxon>
        <taxon>Bacillota</taxon>
        <taxon>Bacilli</taxon>
        <taxon>Bacillales</taxon>
        <taxon>Bacillaceae</taxon>
        <taxon>Lottiidibacillus</taxon>
    </lineage>
</organism>
<keyword evidence="4" id="KW-1185">Reference proteome</keyword>